<feature type="region of interest" description="Disordered" evidence="1">
    <location>
        <begin position="63"/>
        <end position="106"/>
    </location>
</feature>
<evidence type="ECO:0000313" key="2">
    <source>
        <dbReference type="EMBL" id="RIB13504.1"/>
    </source>
</evidence>
<feature type="compositionally biased region" description="Basic and acidic residues" evidence="1">
    <location>
        <begin position="82"/>
        <end position="101"/>
    </location>
</feature>
<evidence type="ECO:0000256" key="1">
    <source>
        <dbReference type="SAM" id="MobiDB-lite"/>
    </source>
</evidence>
<organism evidence="2 3">
    <name type="scientific">Gigaspora rosea</name>
    <dbReference type="NCBI Taxonomy" id="44941"/>
    <lineage>
        <taxon>Eukaryota</taxon>
        <taxon>Fungi</taxon>
        <taxon>Fungi incertae sedis</taxon>
        <taxon>Mucoromycota</taxon>
        <taxon>Glomeromycotina</taxon>
        <taxon>Glomeromycetes</taxon>
        <taxon>Diversisporales</taxon>
        <taxon>Gigasporaceae</taxon>
        <taxon>Gigaspora</taxon>
    </lineage>
</organism>
<evidence type="ECO:0000313" key="3">
    <source>
        <dbReference type="Proteomes" id="UP000266673"/>
    </source>
</evidence>
<reference evidence="2 3" key="1">
    <citation type="submission" date="2018-06" db="EMBL/GenBank/DDBJ databases">
        <title>Comparative genomics reveals the genomic features of Rhizophagus irregularis, R. cerebriforme, R. diaphanum and Gigaspora rosea, and their symbiotic lifestyle signature.</title>
        <authorList>
            <person name="Morin E."/>
            <person name="San Clemente H."/>
            <person name="Chen E.C.H."/>
            <person name="De La Providencia I."/>
            <person name="Hainaut M."/>
            <person name="Kuo A."/>
            <person name="Kohler A."/>
            <person name="Murat C."/>
            <person name="Tang N."/>
            <person name="Roy S."/>
            <person name="Loubradou J."/>
            <person name="Henrissat B."/>
            <person name="Grigoriev I.V."/>
            <person name="Corradi N."/>
            <person name="Roux C."/>
            <person name="Martin F.M."/>
        </authorList>
    </citation>
    <scope>NUCLEOTIDE SEQUENCE [LARGE SCALE GENOMIC DNA]</scope>
    <source>
        <strain evidence="2 3">DAOM 194757</strain>
    </source>
</reference>
<dbReference type="EMBL" id="QKWP01000918">
    <property type="protein sequence ID" value="RIB13504.1"/>
    <property type="molecule type" value="Genomic_DNA"/>
</dbReference>
<dbReference type="AlphaFoldDB" id="A0A397UTF0"/>
<name>A0A397UTF0_9GLOM</name>
<feature type="compositionally biased region" description="Acidic residues" evidence="1">
    <location>
        <begin position="68"/>
        <end position="79"/>
    </location>
</feature>
<comment type="caution">
    <text evidence="2">The sequence shown here is derived from an EMBL/GenBank/DDBJ whole genome shotgun (WGS) entry which is preliminary data.</text>
</comment>
<keyword evidence="3" id="KW-1185">Reference proteome</keyword>
<gene>
    <name evidence="2" type="ORF">C2G38_2197668</name>
</gene>
<dbReference type="Proteomes" id="UP000266673">
    <property type="component" value="Unassembled WGS sequence"/>
</dbReference>
<protein>
    <submittedName>
        <fullName evidence="2">Uncharacterized protein</fullName>
    </submittedName>
</protein>
<accession>A0A397UTF0</accession>
<sequence>MDEFSINDYINYEESHDNQKNRFSYAENYGEECFHIVQGDINFQGESNDQAYNNFQEDNLSCTRSHDDDYENIQEDGIQEDSSSRTKSHEEVRESRAEITKQRSPKTLSIPDAAFEQASRLCVGMTFKHWDHAYLY</sequence>
<dbReference type="OrthoDB" id="2462087at2759"/>
<proteinExistence type="predicted"/>